<dbReference type="Proteomes" id="UP000315226">
    <property type="component" value="Unassembled WGS sequence"/>
</dbReference>
<feature type="chain" id="PRO_5038423794" description="Lipoprotein" evidence="1">
    <location>
        <begin position="26"/>
        <end position="229"/>
    </location>
</feature>
<evidence type="ECO:0000313" key="3">
    <source>
        <dbReference type="Proteomes" id="UP000315226"/>
    </source>
</evidence>
<evidence type="ECO:0000256" key="1">
    <source>
        <dbReference type="SAM" id="SignalP"/>
    </source>
</evidence>
<keyword evidence="3" id="KW-1185">Reference proteome</keyword>
<dbReference type="AlphaFoldDB" id="A0A4Y3RQP4"/>
<evidence type="ECO:0008006" key="4">
    <source>
        <dbReference type="Google" id="ProtNLM"/>
    </source>
</evidence>
<dbReference type="PROSITE" id="PS51257">
    <property type="entry name" value="PROKAR_LIPOPROTEIN"/>
    <property type="match status" value="1"/>
</dbReference>
<organism evidence="2 3">
    <name type="scientific">Streptomyces gardneri</name>
    <dbReference type="NCBI Taxonomy" id="66892"/>
    <lineage>
        <taxon>Bacteria</taxon>
        <taxon>Bacillati</taxon>
        <taxon>Actinomycetota</taxon>
        <taxon>Actinomycetes</taxon>
        <taxon>Kitasatosporales</taxon>
        <taxon>Streptomycetaceae</taxon>
        <taxon>Streptomyces</taxon>
    </lineage>
</organism>
<reference evidence="2 3" key="1">
    <citation type="submission" date="2019-06" db="EMBL/GenBank/DDBJ databases">
        <title>Whole genome shotgun sequence of Streptomyces gardneri NBRC 12865.</title>
        <authorList>
            <person name="Hosoyama A."/>
            <person name="Uohara A."/>
            <person name="Ohji S."/>
            <person name="Ichikawa N."/>
        </authorList>
    </citation>
    <scope>NUCLEOTIDE SEQUENCE [LARGE SCALE GENOMIC DNA]</scope>
    <source>
        <strain evidence="2 3">NBRC 12865</strain>
    </source>
</reference>
<sequence>MTLKTTRSTALAGAVALAAALTALTGCSGGGDGEAEGPGPETVKALKVCEEVLGAGGVSAARAILGDSDFRAESLPWAKVGEAMLKEARSYVPGSEDLSRSTYEPCRMSTAEGESIRRVDARVQWSVFTMDSVTVADKQRKWTKAAEDVYVQWERQPMDALVAVVPCRVPGAAAGQERELPLQVSVRSQGIGTDRETLSGKLLTPFVRDTQKRLGCQDPVTIPESLLPQ</sequence>
<protein>
    <recommendedName>
        <fullName evidence="4">Lipoprotein</fullName>
    </recommendedName>
</protein>
<comment type="caution">
    <text evidence="2">The sequence shown here is derived from an EMBL/GenBank/DDBJ whole genome shotgun (WGS) entry which is preliminary data.</text>
</comment>
<gene>
    <name evidence="2" type="ORF">SGA01_49530</name>
</gene>
<proteinExistence type="predicted"/>
<feature type="signal peptide" evidence="1">
    <location>
        <begin position="1"/>
        <end position="25"/>
    </location>
</feature>
<accession>A0A4Y3RQP4</accession>
<name>A0A4Y3RQP4_9ACTN</name>
<keyword evidence="1" id="KW-0732">Signal</keyword>
<dbReference type="EMBL" id="BJMN01000032">
    <property type="protein sequence ID" value="GEB59348.1"/>
    <property type="molecule type" value="Genomic_DNA"/>
</dbReference>
<evidence type="ECO:0000313" key="2">
    <source>
        <dbReference type="EMBL" id="GEB59348.1"/>
    </source>
</evidence>